<evidence type="ECO:0000313" key="3">
    <source>
        <dbReference type="EMBL" id="CAJ1067156.1"/>
    </source>
</evidence>
<dbReference type="Proteomes" id="UP001178508">
    <property type="component" value="Chromosome 11"/>
</dbReference>
<evidence type="ECO:0000256" key="2">
    <source>
        <dbReference type="SAM" id="MobiDB-lite"/>
    </source>
</evidence>
<reference evidence="3" key="1">
    <citation type="submission" date="2023-08" db="EMBL/GenBank/DDBJ databases">
        <authorList>
            <person name="Alioto T."/>
            <person name="Alioto T."/>
            <person name="Gomez Garrido J."/>
        </authorList>
    </citation>
    <scope>NUCLEOTIDE SEQUENCE</scope>
</reference>
<keyword evidence="1" id="KW-0175">Coiled coil</keyword>
<name>A0AAV1G2N3_XYRNO</name>
<protein>
    <submittedName>
        <fullName evidence="3">Uncharacterized protein</fullName>
    </submittedName>
</protein>
<feature type="coiled-coil region" evidence="1">
    <location>
        <begin position="3"/>
        <end position="68"/>
    </location>
</feature>
<feature type="region of interest" description="Disordered" evidence="2">
    <location>
        <begin position="87"/>
        <end position="106"/>
    </location>
</feature>
<gene>
    <name evidence="3" type="ORF">XNOV1_A027151</name>
</gene>
<evidence type="ECO:0000256" key="1">
    <source>
        <dbReference type="SAM" id="Coils"/>
    </source>
</evidence>
<sequence length="106" mass="12228">MAMKSLQRDMEELKESINMMSSDITNLMKQNTTITWLLTEIKLLKTKNMEQEKKIAFLENRVSDLEQYSRMNDVVVSGLQTKPRSYARAVSTEKPPCLTKIPSSNK</sequence>
<evidence type="ECO:0000313" key="4">
    <source>
        <dbReference type="Proteomes" id="UP001178508"/>
    </source>
</evidence>
<dbReference type="EMBL" id="OY660874">
    <property type="protein sequence ID" value="CAJ1067156.1"/>
    <property type="molecule type" value="Genomic_DNA"/>
</dbReference>
<dbReference type="AlphaFoldDB" id="A0AAV1G2N3"/>
<keyword evidence="4" id="KW-1185">Reference proteome</keyword>
<proteinExistence type="predicted"/>
<organism evidence="3 4">
    <name type="scientific">Xyrichtys novacula</name>
    <name type="common">Pearly razorfish</name>
    <name type="synonym">Hemipteronotus novacula</name>
    <dbReference type="NCBI Taxonomy" id="13765"/>
    <lineage>
        <taxon>Eukaryota</taxon>
        <taxon>Metazoa</taxon>
        <taxon>Chordata</taxon>
        <taxon>Craniata</taxon>
        <taxon>Vertebrata</taxon>
        <taxon>Euteleostomi</taxon>
        <taxon>Actinopterygii</taxon>
        <taxon>Neopterygii</taxon>
        <taxon>Teleostei</taxon>
        <taxon>Neoteleostei</taxon>
        <taxon>Acanthomorphata</taxon>
        <taxon>Eupercaria</taxon>
        <taxon>Labriformes</taxon>
        <taxon>Labridae</taxon>
        <taxon>Xyrichtys</taxon>
    </lineage>
</organism>
<accession>A0AAV1G2N3</accession>